<feature type="compositionally biased region" description="Low complexity" evidence="1">
    <location>
        <begin position="111"/>
        <end position="126"/>
    </location>
</feature>
<organism evidence="3 4">
    <name type="scientific">Littorina saxatilis</name>
    <dbReference type="NCBI Taxonomy" id="31220"/>
    <lineage>
        <taxon>Eukaryota</taxon>
        <taxon>Metazoa</taxon>
        <taxon>Spiralia</taxon>
        <taxon>Lophotrochozoa</taxon>
        <taxon>Mollusca</taxon>
        <taxon>Gastropoda</taxon>
        <taxon>Caenogastropoda</taxon>
        <taxon>Littorinimorpha</taxon>
        <taxon>Littorinoidea</taxon>
        <taxon>Littorinidae</taxon>
        <taxon>Littorina</taxon>
    </lineage>
</organism>
<accession>A0AAN9GBK5</accession>
<proteinExistence type="predicted"/>
<sequence>MGTGSNCSYTNTTGVLVNLQCAAGQCCDTAKHQCAASFCDSSSSDDDIKSYLFWFILAGSSLFTVFTLVVSYAVCRYRKPGCADAGAARDRFLEENILAHTLHRARTIVSSPVSPTSTTPATASPAGGHSPDLLVRNKPTGVRQSGRSMIPIKKPAPLAVNRAFIMGAEAFARKPITVQRGTTTTTTATAASAVVGAAGAGVGVGMTRSIPRPVGLQRSLECDASGAASPRMVQLGGLMNTPRGMLREKGRTESKQTIISSDTDSLTAVGT</sequence>
<feature type="region of interest" description="Disordered" evidence="1">
    <location>
        <begin position="111"/>
        <end position="135"/>
    </location>
</feature>
<keyword evidence="2" id="KW-0812">Transmembrane</keyword>
<evidence type="ECO:0000313" key="3">
    <source>
        <dbReference type="EMBL" id="KAK7101599.1"/>
    </source>
</evidence>
<comment type="caution">
    <text evidence="3">The sequence shown here is derived from an EMBL/GenBank/DDBJ whole genome shotgun (WGS) entry which is preliminary data.</text>
</comment>
<evidence type="ECO:0000313" key="4">
    <source>
        <dbReference type="Proteomes" id="UP001374579"/>
    </source>
</evidence>
<feature type="transmembrane region" description="Helical" evidence="2">
    <location>
        <begin position="51"/>
        <end position="74"/>
    </location>
</feature>
<feature type="region of interest" description="Disordered" evidence="1">
    <location>
        <begin position="247"/>
        <end position="271"/>
    </location>
</feature>
<protein>
    <submittedName>
        <fullName evidence="3">Uncharacterized protein</fullName>
    </submittedName>
</protein>
<evidence type="ECO:0000256" key="2">
    <source>
        <dbReference type="SAM" id="Phobius"/>
    </source>
</evidence>
<name>A0AAN9GBK5_9CAEN</name>
<gene>
    <name evidence="3" type="ORF">V1264_019957</name>
</gene>
<dbReference type="AlphaFoldDB" id="A0AAN9GBK5"/>
<dbReference type="EMBL" id="JBAMIC010000010">
    <property type="protein sequence ID" value="KAK7101599.1"/>
    <property type="molecule type" value="Genomic_DNA"/>
</dbReference>
<dbReference type="Proteomes" id="UP001374579">
    <property type="component" value="Unassembled WGS sequence"/>
</dbReference>
<keyword evidence="2" id="KW-1133">Transmembrane helix</keyword>
<keyword evidence="4" id="KW-1185">Reference proteome</keyword>
<evidence type="ECO:0000256" key="1">
    <source>
        <dbReference type="SAM" id="MobiDB-lite"/>
    </source>
</evidence>
<reference evidence="3 4" key="1">
    <citation type="submission" date="2024-02" db="EMBL/GenBank/DDBJ databases">
        <title>Chromosome-scale genome assembly of the rough periwinkle Littorina saxatilis.</title>
        <authorList>
            <person name="De Jode A."/>
            <person name="Faria R."/>
            <person name="Formenti G."/>
            <person name="Sims Y."/>
            <person name="Smith T.P."/>
            <person name="Tracey A."/>
            <person name="Wood J.M.D."/>
            <person name="Zagrodzka Z.B."/>
            <person name="Johannesson K."/>
            <person name="Butlin R.K."/>
            <person name="Leder E.H."/>
        </authorList>
    </citation>
    <scope>NUCLEOTIDE SEQUENCE [LARGE SCALE GENOMIC DNA]</scope>
    <source>
        <strain evidence="3">Snail1</strain>
        <tissue evidence="3">Muscle</tissue>
    </source>
</reference>
<feature type="compositionally biased region" description="Polar residues" evidence="1">
    <location>
        <begin position="255"/>
        <end position="271"/>
    </location>
</feature>
<keyword evidence="2" id="KW-0472">Membrane</keyword>